<evidence type="ECO:0000313" key="7">
    <source>
        <dbReference type="EMBL" id="VAX16337.1"/>
    </source>
</evidence>
<sequence>MTRKIMVAGNWKANKTIAQSVDLANGIKKIAEESTSVDILIAPQFTAIKSVADALAGSAIKIAGQNVLWEVGGAFTGEVAPFMLKDAGCKWAIIGHSERRQYFAETDETVNRRLKIAQKEGLNVIVCVGETLDERMAGKTFEVLDRQIEGAFKDFGRHSLEPVVIAYEPVWAIGTGKTATPEEADEAHANIRKKIGELFGDVKAKTIRILYGGSVNAGNAETLFKCENIDGGLVGGASLKAYDFALIIKAGVQVSG</sequence>
<evidence type="ECO:0000256" key="3">
    <source>
        <dbReference type="ARBA" id="ARBA00022432"/>
    </source>
</evidence>
<dbReference type="InterPro" id="IPR022896">
    <property type="entry name" value="TrioseP_Isoase_bac/euk"/>
</dbReference>
<dbReference type="SUPFAM" id="SSF51351">
    <property type="entry name" value="Triosephosphate isomerase (TIM)"/>
    <property type="match status" value="1"/>
</dbReference>
<evidence type="ECO:0000256" key="5">
    <source>
        <dbReference type="ARBA" id="ARBA00023152"/>
    </source>
</evidence>
<dbReference type="AlphaFoldDB" id="A0A3B1CHS9"/>
<dbReference type="EMBL" id="UOGC01000025">
    <property type="protein sequence ID" value="VAX16337.1"/>
    <property type="molecule type" value="Genomic_DNA"/>
</dbReference>
<dbReference type="InterPro" id="IPR020861">
    <property type="entry name" value="Triosephosphate_isomerase_AS"/>
</dbReference>
<dbReference type="PROSITE" id="PS00171">
    <property type="entry name" value="TIM_1"/>
    <property type="match status" value="1"/>
</dbReference>
<dbReference type="GO" id="GO:0006094">
    <property type="term" value="P:gluconeogenesis"/>
    <property type="evidence" value="ECO:0007669"/>
    <property type="project" value="UniProtKB-KW"/>
</dbReference>
<keyword evidence="6 7" id="KW-0413">Isomerase</keyword>
<dbReference type="InterPro" id="IPR000652">
    <property type="entry name" value="Triosephosphate_isomerase"/>
</dbReference>
<dbReference type="InterPro" id="IPR035990">
    <property type="entry name" value="TIM_sf"/>
</dbReference>
<evidence type="ECO:0000256" key="6">
    <source>
        <dbReference type="ARBA" id="ARBA00023235"/>
    </source>
</evidence>
<name>A0A3B1CHS9_9ZZZZ</name>
<dbReference type="GO" id="GO:0005829">
    <property type="term" value="C:cytosol"/>
    <property type="evidence" value="ECO:0007669"/>
    <property type="project" value="TreeGrafter"/>
</dbReference>
<dbReference type="PANTHER" id="PTHR21139:SF42">
    <property type="entry name" value="TRIOSEPHOSPHATE ISOMERASE"/>
    <property type="match status" value="1"/>
</dbReference>
<dbReference type="HAMAP" id="MF_00147_B">
    <property type="entry name" value="TIM_B"/>
    <property type="match status" value="1"/>
</dbReference>
<dbReference type="GO" id="GO:0046166">
    <property type="term" value="P:glyceraldehyde-3-phosphate biosynthetic process"/>
    <property type="evidence" value="ECO:0007669"/>
    <property type="project" value="TreeGrafter"/>
</dbReference>
<dbReference type="FunFam" id="3.20.20.70:FF:000016">
    <property type="entry name" value="Triosephosphate isomerase"/>
    <property type="match status" value="1"/>
</dbReference>
<evidence type="ECO:0000256" key="1">
    <source>
        <dbReference type="ARBA" id="ARBA00004680"/>
    </source>
</evidence>
<reference evidence="7" key="1">
    <citation type="submission" date="2018-06" db="EMBL/GenBank/DDBJ databases">
        <authorList>
            <person name="Zhirakovskaya E."/>
        </authorList>
    </citation>
    <scope>NUCLEOTIDE SEQUENCE</scope>
</reference>
<dbReference type="EC" id="5.3.1.1" evidence="2"/>
<organism evidence="7">
    <name type="scientific">hydrothermal vent metagenome</name>
    <dbReference type="NCBI Taxonomy" id="652676"/>
    <lineage>
        <taxon>unclassified sequences</taxon>
        <taxon>metagenomes</taxon>
        <taxon>ecological metagenomes</taxon>
    </lineage>
</organism>
<accession>A0A3B1CHS9</accession>
<dbReference type="GO" id="GO:0006096">
    <property type="term" value="P:glycolytic process"/>
    <property type="evidence" value="ECO:0007669"/>
    <property type="project" value="UniProtKB-KW"/>
</dbReference>
<dbReference type="GO" id="GO:0004807">
    <property type="term" value="F:triose-phosphate isomerase activity"/>
    <property type="evidence" value="ECO:0007669"/>
    <property type="project" value="UniProtKB-EC"/>
</dbReference>
<proteinExistence type="inferred from homology"/>
<gene>
    <name evidence="7" type="ORF">MNBD_NITROSPINAE01-1509</name>
</gene>
<dbReference type="InterPro" id="IPR013785">
    <property type="entry name" value="Aldolase_TIM"/>
</dbReference>
<dbReference type="CDD" id="cd00311">
    <property type="entry name" value="TIM"/>
    <property type="match status" value="1"/>
</dbReference>
<evidence type="ECO:0000256" key="4">
    <source>
        <dbReference type="ARBA" id="ARBA00022490"/>
    </source>
</evidence>
<dbReference type="PROSITE" id="PS51440">
    <property type="entry name" value="TIM_2"/>
    <property type="match status" value="1"/>
</dbReference>
<protein>
    <recommendedName>
        <fullName evidence="2">triose-phosphate isomerase</fullName>
        <ecNumber evidence="2">5.3.1.1</ecNumber>
    </recommendedName>
</protein>
<keyword evidence="4" id="KW-0963">Cytoplasm</keyword>
<dbReference type="Gene3D" id="3.20.20.70">
    <property type="entry name" value="Aldolase class I"/>
    <property type="match status" value="1"/>
</dbReference>
<comment type="pathway">
    <text evidence="1">Carbohydrate degradation; glycolysis; D-glyceraldehyde 3-phosphate from glycerone phosphate: step 1/1.</text>
</comment>
<dbReference type="NCBIfam" id="TIGR00419">
    <property type="entry name" value="tim"/>
    <property type="match status" value="1"/>
</dbReference>
<dbReference type="PANTHER" id="PTHR21139">
    <property type="entry name" value="TRIOSEPHOSPHATE ISOMERASE"/>
    <property type="match status" value="1"/>
</dbReference>
<keyword evidence="3" id="KW-0312">Gluconeogenesis</keyword>
<dbReference type="Pfam" id="PF00121">
    <property type="entry name" value="TIM"/>
    <property type="match status" value="1"/>
</dbReference>
<dbReference type="GO" id="GO:0019563">
    <property type="term" value="P:glycerol catabolic process"/>
    <property type="evidence" value="ECO:0007669"/>
    <property type="project" value="TreeGrafter"/>
</dbReference>
<evidence type="ECO:0000256" key="2">
    <source>
        <dbReference type="ARBA" id="ARBA00011940"/>
    </source>
</evidence>
<keyword evidence="5" id="KW-0324">Glycolysis</keyword>